<evidence type="ECO:0000259" key="2">
    <source>
        <dbReference type="Pfam" id="PF16036"/>
    </source>
</evidence>
<comment type="caution">
    <text evidence="3">The sequence shown here is derived from an EMBL/GenBank/DDBJ whole genome shotgun (WGS) entry which is preliminary data.</text>
</comment>
<protein>
    <recommendedName>
        <fullName evidence="2">Chalcone isomerase domain-containing protein</fullName>
    </recommendedName>
</protein>
<name>A0AA91IAH8_VARPD</name>
<dbReference type="GO" id="GO:0016872">
    <property type="term" value="F:intramolecular lyase activity"/>
    <property type="evidence" value="ECO:0007669"/>
    <property type="project" value="InterPro"/>
</dbReference>
<gene>
    <name evidence="3" type="ORF">A3K87_17670</name>
</gene>
<dbReference type="InterPro" id="IPR036298">
    <property type="entry name" value="Chalcone_isomerase_sf"/>
</dbReference>
<accession>A0AA91IAH8</accession>
<sequence>MRPPVPAFSLPTVFSRLALAACLAAAASGAAAAQVDVAGVKLEDRMDLHGSALQLNGAGIRYKAIFKVYTAGLYVGKKVSTPEEALAAPGPKRVAITMLRDIDANELGKLFTKGVEENSPKSEMVNLIPGLLRMGQMFADQKQLKTGDTFNIDWVPGTGTVITVRGVPQPDPVKEPAFFNALLRIWLGPNPADWKLKDALLGKQ</sequence>
<dbReference type="SUPFAM" id="SSF54626">
    <property type="entry name" value="Chalcone isomerase"/>
    <property type="match status" value="1"/>
</dbReference>
<dbReference type="AlphaFoldDB" id="A0AA91IAH8"/>
<dbReference type="InterPro" id="IPR016088">
    <property type="entry name" value="Chalcone_isomerase_3-sand"/>
</dbReference>
<evidence type="ECO:0000313" key="4">
    <source>
        <dbReference type="Proteomes" id="UP000077852"/>
    </source>
</evidence>
<feature type="domain" description="Chalcone isomerase" evidence="2">
    <location>
        <begin position="35"/>
        <end position="202"/>
    </location>
</feature>
<feature type="signal peptide" evidence="1">
    <location>
        <begin position="1"/>
        <end position="32"/>
    </location>
</feature>
<dbReference type="InterPro" id="IPR016087">
    <property type="entry name" value="Chalcone_isomerase"/>
</dbReference>
<feature type="chain" id="PRO_5041719201" description="Chalcone isomerase domain-containing protein" evidence="1">
    <location>
        <begin position="33"/>
        <end position="204"/>
    </location>
</feature>
<dbReference type="Proteomes" id="UP000077852">
    <property type="component" value="Unassembled WGS sequence"/>
</dbReference>
<organism evidence="3 4">
    <name type="scientific">Variovorax paradoxus</name>
    <dbReference type="NCBI Taxonomy" id="34073"/>
    <lineage>
        <taxon>Bacteria</taxon>
        <taxon>Pseudomonadati</taxon>
        <taxon>Pseudomonadota</taxon>
        <taxon>Betaproteobacteria</taxon>
        <taxon>Burkholderiales</taxon>
        <taxon>Comamonadaceae</taxon>
        <taxon>Variovorax</taxon>
    </lineage>
</organism>
<proteinExistence type="predicted"/>
<dbReference type="Gene3D" id="3.50.70.10">
    <property type="match status" value="1"/>
</dbReference>
<dbReference type="Pfam" id="PF16036">
    <property type="entry name" value="Chalcone_3"/>
    <property type="match status" value="1"/>
</dbReference>
<evidence type="ECO:0000313" key="3">
    <source>
        <dbReference type="EMBL" id="OAK62680.1"/>
    </source>
</evidence>
<evidence type="ECO:0000256" key="1">
    <source>
        <dbReference type="SAM" id="SignalP"/>
    </source>
</evidence>
<keyword evidence="1" id="KW-0732">Signal</keyword>
<reference evidence="3 4" key="1">
    <citation type="submission" date="2016-03" db="EMBL/GenBank/DDBJ databases">
        <title>Genome sequence of Variovorax paradoxus KB5.</title>
        <authorList>
            <person name="Jeong H."/>
            <person name="Hong C.E."/>
            <person name="Jo S.H."/>
            <person name="Park J.M."/>
        </authorList>
    </citation>
    <scope>NUCLEOTIDE SEQUENCE [LARGE SCALE GENOMIC DNA]</scope>
    <source>
        <strain evidence="3 4">KB5</strain>
    </source>
</reference>
<dbReference type="EMBL" id="LVHG01000049">
    <property type="protein sequence ID" value="OAK62680.1"/>
    <property type="molecule type" value="Genomic_DNA"/>
</dbReference>